<evidence type="ECO:0000256" key="4">
    <source>
        <dbReference type="ARBA" id="ARBA00023002"/>
    </source>
</evidence>
<dbReference type="InterPro" id="IPR016156">
    <property type="entry name" value="FAD/NAD-linked_Rdtase_dimer_sf"/>
</dbReference>
<comment type="cofactor">
    <cofactor evidence="1">
        <name>FAD</name>
        <dbReference type="ChEBI" id="CHEBI:57692"/>
    </cofactor>
</comment>
<sequence>MSSGIVIVGGGQAGLQTAISLREEGYDGQLTLIGAEQSVPYQRPPLSKAFLLGAVDETGLQLRPQAFLEKLGIDFVQGAEVVAIDRAGHAVRLADGTRHGYGHLVIATGARNRPLTVAGAERGEVAHLRSIEDARALQKKLADSADIVVIGAGFIGLELAAVAAKLGRRVHVVEAGPRLMARAVSRDCAAFFQSRHESWGTDFSFQAEVAAIEHDADGVTGVRLADGRVLKADLVVAGIGVLPNVELAAEAGLAVDNGILVDEHLVTSDPDISAIGDCAAHPNSFSGGLIRLESVQNAADQARTVAARLAGRPASYQAVPWFWSDQGDSKLQMAGLTAGHDHSVLQGEVADGRFSIFCFKDGRFLGVESVNKPADNMLARRVLAASRALTLADFEACGFDLKTLAGATGREGRSRA</sequence>
<dbReference type="PRINTS" id="PR00368">
    <property type="entry name" value="FADPNR"/>
</dbReference>
<keyword evidence="3" id="KW-0274">FAD</keyword>
<dbReference type="GO" id="GO:0016651">
    <property type="term" value="F:oxidoreductase activity, acting on NAD(P)H"/>
    <property type="evidence" value="ECO:0007669"/>
    <property type="project" value="TreeGrafter"/>
</dbReference>
<protein>
    <submittedName>
        <fullName evidence="7">Pyridine nucleotide-disulfide oxidoreductase</fullName>
    </submittedName>
</protein>
<dbReference type="SUPFAM" id="SSF55424">
    <property type="entry name" value="FAD/NAD-linked reductases, dimerisation (C-terminal) domain"/>
    <property type="match status" value="1"/>
</dbReference>
<keyword evidence="2" id="KW-0285">Flavoprotein</keyword>
<dbReference type="GO" id="GO:0005737">
    <property type="term" value="C:cytoplasm"/>
    <property type="evidence" value="ECO:0007669"/>
    <property type="project" value="TreeGrafter"/>
</dbReference>
<proteinExistence type="predicted"/>
<dbReference type="Gene3D" id="3.50.50.60">
    <property type="entry name" value="FAD/NAD(P)-binding domain"/>
    <property type="match status" value="2"/>
</dbReference>
<evidence type="ECO:0000256" key="3">
    <source>
        <dbReference type="ARBA" id="ARBA00022827"/>
    </source>
</evidence>
<dbReference type="Pfam" id="PF07992">
    <property type="entry name" value="Pyr_redox_2"/>
    <property type="match status" value="1"/>
</dbReference>
<evidence type="ECO:0000259" key="5">
    <source>
        <dbReference type="Pfam" id="PF07992"/>
    </source>
</evidence>
<dbReference type="PANTHER" id="PTHR43557:SF2">
    <property type="entry name" value="RIESKE DOMAIN-CONTAINING PROTEIN-RELATED"/>
    <property type="match status" value="1"/>
</dbReference>
<dbReference type="EMBL" id="CP039690">
    <property type="protein sequence ID" value="QCI67828.1"/>
    <property type="molecule type" value="Genomic_DNA"/>
</dbReference>
<dbReference type="Proteomes" id="UP000298781">
    <property type="component" value="Chromosome"/>
</dbReference>
<accession>A0A4D7BCU9</accession>
<keyword evidence="8" id="KW-1185">Reference proteome</keyword>
<organism evidence="7 8">
    <name type="scientific">Phreatobacter stygius</name>
    <dbReference type="NCBI Taxonomy" id="1940610"/>
    <lineage>
        <taxon>Bacteria</taxon>
        <taxon>Pseudomonadati</taxon>
        <taxon>Pseudomonadota</taxon>
        <taxon>Alphaproteobacteria</taxon>
        <taxon>Hyphomicrobiales</taxon>
        <taxon>Phreatobacteraceae</taxon>
        <taxon>Phreatobacter</taxon>
    </lineage>
</organism>
<dbReference type="PANTHER" id="PTHR43557">
    <property type="entry name" value="APOPTOSIS-INDUCING FACTOR 1"/>
    <property type="match status" value="1"/>
</dbReference>
<dbReference type="InterPro" id="IPR050446">
    <property type="entry name" value="FAD-oxidoreductase/Apoptosis"/>
</dbReference>
<dbReference type="PRINTS" id="PR00411">
    <property type="entry name" value="PNDRDTASEI"/>
</dbReference>
<dbReference type="InterPro" id="IPR028202">
    <property type="entry name" value="Reductase_C"/>
</dbReference>
<dbReference type="Pfam" id="PF14759">
    <property type="entry name" value="Reductase_C"/>
    <property type="match status" value="1"/>
</dbReference>
<dbReference type="InterPro" id="IPR036188">
    <property type="entry name" value="FAD/NAD-bd_sf"/>
</dbReference>
<evidence type="ECO:0000259" key="6">
    <source>
        <dbReference type="Pfam" id="PF14759"/>
    </source>
</evidence>
<dbReference type="InterPro" id="IPR023753">
    <property type="entry name" value="FAD/NAD-binding_dom"/>
</dbReference>
<keyword evidence="4" id="KW-0560">Oxidoreductase</keyword>
<dbReference type="Gene3D" id="3.30.390.30">
    <property type="match status" value="1"/>
</dbReference>
<reference evidence="7 8" key="1">
    <citation type="submission" date="2019-04" db="EMBL/GenBank/DDBJ databases">
        <title>Phreatobacter aquaticus sp. nov.</title>
        <authorList>
            <person name="Choi A."/>
        </authorList>
    </citation>
    <scope>NUCLEOTIDE SEQUENCE [LARGE SCALE GENOMIC DNA]</scope>
    <source>
        <strain evidence="7 8">KCTC 52518</strain>
    </source>
</reference>
<dbReference type="AlphaFoldDB" id="A0A4D7BCU9"/>
<gene>
    <name evidence="7" type="ORF">E8M01_28540</name>
</gene>
<evidence type="ECO:0000313" key="7">
    <source>
        <dbReference type="EMBL" id="QCI67828.1"/>
    </source>
</evidence>
<dbReference type="SUPFAM" id="SSF51905">
    <property type="entry name" value="FAD/NAD(P)-binding domain"/>
    <property type="match status" value="2"/>
</dbReference>
<dbReference type="KEGG" id="pstg:E8M01_28540"/>
<dbReference type="OrthoDB" id="7809559at2"/>
<dbReference type="RefSeq" id="WP_136963255.1">
    <property type="nucleotide sequence ID" value="NZ_CP039690.1"/>
</dbReference>
<feature type="domain" description="Reductase C-terminal" evidence="6">
    <location>
        <begin position="321"/>
        <end position="405"/>
    </location>
</feature>
<evidence type="ECO:0000313" key="8">
    <source>
        <dbReference type="Proteomes" id="UP000298781"/>
    </source>
</evidence>
<evidence type="ECO:0000256" key="2">
    <source>
        <dbReference type="ARBA" id="ARBA00022630"/>
    </source>
</evidence>
<feature type="domain" description="FAD/NAD(P)-binding" evidence="5">
    <location>
        <begin position="5"/>
        <end position="302"/>
    </location>
</feature>
<name>A0A4D7BCU9_9HYPH</name>
<evidence type="ECO:0000256" key="1">
    <source>
        <dbReference type="ARBA" id="ARBA00001974"/>
    </source>
</evidence>